<evidence type="ECO:0000313" key="2">
    <source>
        <dbReference type="Proteomes" id="UP000597444"/>
    </source>
</evidence>
<keyword evidence="2" id="KW-1185">Reference proteome</keyword>
<name>A0A8J3J338_9CHLR</name>
<evidence type="ECO:0000313" key="1">
    <source>
        <dbReference type="EMBL" id="GHP00667.1"/>
    </source>
</evidence>
<dbReference type="Proteomes" id="UP000597444">
    <property type="component" value="Unassembled WGS sequence"/>
</dbReference>
<dbReference type="AlphaFoldDB" id="A0A8J3J338"/>
<dbReference type="EMBL" id="BNJK01000003">
    <property type="protein sequence ID" value="GHP00667.1"/>
    <property type="molecule type" value="Genomic_DNA"/>
</dbReference>
<comment type="caution">
    <text evidence="1">The sequence shown here is derived from an EMBL/GenBank/DDBJ whole genome shotgun (WGS) entry which is preliminary data.</text>
</comment>
<protein>
    <submittedName>
        <fullName evidence="1">Uncharacterized protein</fullName>
    </submittedName>
</protein>
<organism evidence="1 2">
    <name type="scientific">Reticulibacter mediterranei</name>
    <dbReference type="NCBI Taxonomy" id="2778369"/>
    <lineage>
        <taxon>Bacteria</taxon>
        <taxon>Bacillati</taxon>
        <taxon>Chloroflexota</taxon>
        <taxon>Ktedonobacteria</taxon>
        <taxon>Ktedonobacterales</taxon>
        <taxon>Reticulibacteraceae</taxon>
        <taxon>Reticulibacter</taxon>
    </lineage>
</organism>
<reference evidence="1" key="1">
    <citation type="submission" date="2020-10" db="EMBL/GenBank/DDBJ databases">
        <title>Taxonomic study of unclassified bacteria belonging to the class Ktedonobacteria.</title>
        <authorList>
            <person name="Yabe S."/>
            <person name="Wang C.M."/>
            <person name="Zheng Y."/>
            <person name="Sakai Y."/>
            <person name="Cavaletti L."/>
            <person name="Monciardini P."/>
            <person name="Donadio S."/>
        </authorList>
    </citation>
    <scope>NUCLEOTIDE SEQUENCE</scope>
    <source>
        <strain evidence="1">ID150040</strain>
    </source>
</reference>
<accession>A0A8J3J338</accession>
<sequence>MNACNTAIVQARAYWRAQRIESNFLTVEARQTPLPGSVWWVEAHARDTRYDVLVYRLGKGRFQIVPHQPFGYTVYACYKGGETPLAVVEYEVQARETIIKLQHTLLYAQTTLCSVPNPSAVWAEATRNLLAMKQQGKEARRLQHADREEGISQLLRSRIIAQERTSAGEQSRQEAYPQDIFALLEATIRAKQPHSSLHHRAATQAFLAGRMRQGVCQPFGWVWTHSDCLLLIPGDAISQQTLFASRRWTRKQYYFYFDGWILHECLSHEELREVLGFDY</sequence>
<gene>
    <name evidence="1" type="ORF">KSF_107140</name>
</gene>
<dbReference type="RefSeq" id="WP_220211256.1">
    <property type="nucleotide sequence ID" value="NZ_BNJK01000003.1"/>
</dbReference>
<proteinExistence type="predicted"/>